<dbReference type="PROSITE" id="PS50192">
    <property type="entry name" value="T_SNARE"/>
    <property type="match status" value="1"/>
</dbReference>
<dbReference type="PRINTS" id="PR00260">
    <property type="entry name" value="CHEMTRNSDUCR"/>
</dbReference>
<evidence type="ECO:0000256" key="5">
    <source>
        <dbReference type="ARBA" id="ARBA00023136"/>
    </source>
</evidence>
<evidence type="ECO:0000256" key="1">
    <source>
        <dbReference type="ARBA" id="ARBA00004429"/>
    </source>
</evidence>
<dbReference type="EMBL" id="JAWIIJ010000005">
    <property type="protein sequence ID" value="MDV2078954.1"/>
    <property type="molecule type" value="Genomic_DNA"/>
</dbReference>
<protein>
    <submittedName>
        <fullName evidence="13">PAS domain-containing methyl-accepting chemotaxis protein</fullName>
    </submittedName>
</protein>
<dbReference type="InterPro" id="IPR000014">
    <property type="entry name" value="PAS"/>
</dbReference>
<dbReference type="RefSeq" id="WP_316973608.1">
    <property type="nucleotide sequence ID" value="NZ_JAWIIJ010000005.1"/>
</dbReference>
<keyword evidence="2" id="KW-0997">Cell inner membrane</keyword>
<keyword evidence="4 9" id="KW-1133">Transmembrane helix</keyword>
<feature type="domain" description="T-SNARE coiled-coil homology" evidence="12">
    <location>
        <begin position="435"/>
        <end position="497"/>
    </location>
</feature>
<evidence type="ECO:0000256" key="7">
    <source>
        <dbReference type="ARBA" id="ARBA00029447"/>
    </source>
</evidence>
<gene>
    <name evidence="13" type="ORF">RYS15_09660</name>
</gene>
<evidence type="ECO:0000256" key="4">
    <source>
        <dbReference type="ARBA" id="ARBA00022989"/>
    </source>
</evidence>
<feature type="domain" description="Methyl-accepting transducer" evidence="10">
    <location>
        <begin position="248"/>
        <end position="484"/>
    </location>
</feature>
<evidence type="ECO:0000313" key="14">
    <source>
        <dbReference type="Proteomes" id="UP001269819"/>
    </source>
</evidence>
<evidence type="ECO:0000259" key="12">
    <source>
        <dbReference type="PROSITE" id="PS50192"/>
    </source>
</evidence>
<evidence type="ECO:0000313" key="13">
    <source>
        <dbReference type="EMBL" id="MDV2078954.1"/>
    </source>
</evidence>
<evidence type="ECO:0000259" key="10">
    <source>
        <dbReference type="PROSITE" id="PS50111"/>
    </source>
</evidence>
<reference evidence="13 14" key="1">
    <citation type="submission" date="2023-10" db="EMBL/GenBank/DDBJ databases">
        <title>Characteristics and mechanism of a salt-tolerant marine origin heterotrophic nitrifying- aerobic denitrifying bacteria Marinobacter xestospongiae HN1.</title>
        <authorList>
            <person name="Qi R."/>
        </authorList>
    </citation>
    <scope>NUCLEOTIDE SEQUENCE [LARGE SCALE GENOMIC DNA]</scope>
    <source>
        <strain evidence="13 14">HN1</strain>
    </source>
</reference>
<evidence type="ECO:0000256" key="9">
    <source>
        <dbReference type="SAM" id="Phobius"/>
    </source>
</evidence>
<organism evidence="13 14">
    <name type="scientific">Marinobacter xestospongiae</name>
    <dbReference type="NCBI Taxonomy" id="994319"/>
    <lineage>
        <taxon>Bacteria</taxon>
        <taxon>Pseudomonadati</taxon>
        <taxon>Pseudomonadota</taxon>
        <taxon>Gammaproteobacteria</taxon>
        <taxon>Pseudomonadales</taxon>
        <taxon>Marinobacteraceae</taxon>
        <taxon>Marinobacter</taxon>
    </lineage>
</organism>
<sequence length="522" mass="56401">MRKNLPVTQNEVRMKEGGRLITATDLKGVITYCNDEFVAISGFSREELVGQAHNIIRHPDMPQGVFKGMWETLKAGRPWLGIVKNRAKNGDHYWVSAYVTPIWDGKTMVGFESVRTAPSREQVARAENLYRRLSAGRHRDHRGRVASIVRSGWPLLVSLVASLVALGLDHGGLALALVVAGHLVAGGLLTQSLSSRLRRLIDLRPDAFKDPLVAKTYTDEDGLFAQLAMVLMSEEARIRTVLARIEDHSELLLEKARYSHRLISEGADSIALQRAETDQTASAINEMTVSIQEVAESVSGNARDAEEANRSASSGSELSAQALAAIEQLVGQVNAIGGAIGKLGESTESIGEATRLISDIAEQTNLLALNAAIEAARAGEQGRGFAVVADEVRSLAARTRESTVSIQNIIDDFREQVSQAVQATREGESIAGVGLEKVQSAEQSLQAIVSAIGRISDSFISMSAAFEQQSQVSDEINQQVVSIAELADNSTEKADSAKSYSEELSNMSVGLKDLVARFITRN</sequence>
<dbReference type="PANTHER" id="PTHR32089:SF74">
    <property type="entry name" value="METHYL-ACCEPTING CHEMOTAXIS PROTEIN AER"/>
    <property type="match status" value="1"/>
</dbReference>
<accession>A0ABU3VXH4</accession>
<dbReference type="CDD" id="cd11386">
    <property type="entry name" value="MCP_signal"/>
    <property type="match status" value="1"/>
</dbReference>
<keyword evidence="14" id="KW-1185">Reference proteome</keyword>
<dbReference type="Gene3D" id="3.30.450.20">
    <property type="entry name" value="PAS domain"/>
    <property type="match status" value="1"/>
</dbReference>
<evidence type="ECO:0000256" key="8">
    <source>
        <dbReference type="PROSITE-ProRule" id="PRU00284"/>
    </source>
</evidence>
<dbReference type="Pfam" id="PF00015">
    <property type="entry name" value="MCPsignal"/>
    <property type="match status" value="1"/>
</dbReference>
<dbReference type="CDD" id="cd00130">
    <property type="entry name" value="PAS"/>
    <property type="match status" value="1"/>
</dbReference>
<dbReference type="PROSITE" id="PS50111">
    <property type="entry name" value="CHEMOTAXIS_TRANSDUC_2"/>
    <property type="match status" value="1"/>
</dbReference>
<dbReference type="SUPFAM" id="SSF55785">
    <property type="entry name" value="PYP-like sensor domain (PAS domain)"/>
    <property type="match status" value="1"/>
</dbReference>
<keyword evidence="6 8" id="KW-0807">Transducer</keyword>
<name>A0ABU3VXH4_9GAMM</name>
<dbReference type="Proteomes" id="UP001269819">
    <property type="component" value="Unassembled WGS sequence"/>
</dbReference>
<evidence type="ECO:0000256" key="3">
    <source>
        <dbReference type="ARBA" id="ARBA00022692"/>
    </source>
</evidence>
<feature type="domain" description="PAS" evidence="11">
    <location>
        <begin position="21"/>
        <end position="76"/>
    </location>
</feature>
<comment type="similarity">
    <text evidence="7">Belongs to the methyl-accepting chemotaxis (MCP) protein family.</text>
</comment>
<dbReference type="InterPro" id="IPR000727">
    <property type="entry name" value="T_SNARE_dom"/>
</dbReference>
<evidence type="ECO:0000259" key="11">
    <source>
        <dbReference type="PROSITE" id="PS50112"/>
    </source>
</evidence>
<dbReference type="InterPro" id="IPR004089">
    <property type="entry name" value="MCPsignal_dom"/>
</dbReference>
<evidence type="ECO:0000256" key="2">
    <source>
        <dbReference type="ARBA" id="ARBA00022519"/>
    </source>
</evidence>
<dbReference type="NCBIfam" id="TIGR00229">
    <property type="entry name" value="sensory_box"/>
    <property type="match status" value="1"/>
</dbReference>
<keyword evidence="5 9" id="KW-0472">Membrane</keyword>
<evidence type="ECO:0000256" key="6">
    <source>
        <dbReference type="ARBA" id="ARBA00023224"/>
    </source>
</evidence>
<dbReference type="PANTHER" id="PTHR32089">
    <property type="entry name" value="METHYL-ACCEPTING CHEMOTAXIS PROTEIN MCPB"/>
    <property type="match status" value="1"/>
</dbReference>
<dbReference type="InterPro" id="IPR013655">
    <property type="entry name" value="PAS_fold_3"/>
</dbReference>
<comment type="subcellular location">
    <subcellularLocation>
        <location evidence="1">Cell inner membrane</location>
        <topology evidence="1">Multi-pass membrane protein</topology>
    </subcellularLocation>
</comment>
<feature type="transmembrane region" description="Helical" evidence="9">
    <location>
        <begin position="172"/>
        <end position="190"/>
    </location>
</feature>
<dbReference type="Pfam" id="PF08447">
    <property type="entry name" value="PAS_3"/>
    <property type="match status" value="1"/>
</dbReference>
<dbReference type="InterPro" id="IPR035965">
    <property type="entry name" value="PAS-like_dom_sf"/>
</dbReference>
<feature type="transmembrane region" description="Helical" evidence="9">
    <location>
        <begin position="147"/>
        <end position="166"/>
    </location>
</feature>
<comment type="caution">
    <text evidence="13">The sequence shown here is derived from an EMBL/GenBank/DDBJ whole genome shotgun (WGS) entry which is preliminary data.</text>
</comment>
<keyword evidence="2" id="KW-1003">Cell membrane</keyword>
<keyword evidence="3 9" id="KW-0812">Transmembrane</keyword>
<dbReference type="InterPro" id="IPR004090">
    <property type="entry name" value="Chemotax_Me-accpt_rcpt"/>
</dbReference>
<dbReference type="SMART" id="SM00283">
    <property type="entry name" value="MA"/>
    <property type="match status" value="1"/>
</dbReference>
<dbReference type="Gene3D" id="1.10.287.950">
    <property type="entry name" value="Methyl-accepting chemotaxis protein"/>
    <property type="match status" value="1"/>
</dbReference>
<dbReference type="PROSITE" id="PS50112">
    <property type="entry name" value="PAS"/>
    <property type="match status" value="1"/>
</dbReference>
<dbReference type="SUPFAM" id="SSF58104">
    <property type="entry name" value="Methyl-accepting chemotaxis protein (MCP) signaling domain"/>
    <property type="match status" value="1"/>
</dbReference>
<proteinExistence type="inferred from homology"/>